<dbReference type="PROSITE" id="PS00430">
    <property type="entry name" value="TONB_DEPENDENT_REC_1"/>
    <property type="match status" value="1"/>
</dbReference>
<accession>A0A5C5ZD71</accession>
<evidence type="ECO:0000313" key="2">
    <source>
        <dbReference type="EMBL" id="TWT85359.1"/>
    </source>
</evidence>
<keyword evidence="3" id="KW-1185">Reference proteome</keyword>
<gene>
    <name evidence="2" type="ORF">Pla123a_01660</name>
</gene>
<sequence>MHRTPRTRRPALLTAVVQTLLLGVVVLAGGLLGAAAQRSGAAEGATDVESLEVEATLCEAARHKQCRGRLERQLPSDQPPLVAADYAQRRVADPTPCPAAGEQRARNGVGGPLRC</sequence>
<evidence type="ECO:0000256" key="1">
    <source>
        <dbReference type="SAM" id="MobiDB-lite"/>
    </source>
</evidence>
<evidence type="ECO:0000313" key="3">
    <source>
        <dbReference type="Proteomes" id="UP000318478"/>
    </source>
</evidence>
<organism evidence="2 3">
    <name type="scientific">Posidoniimonas polymericola</name>
    <dbReference type="NCBI Taxonomy" id="2528002"/>
    <lineage>
        <taxon>Bacteria</taxon>
        <taxon>Pseudomonadati</taxon>
        <taxon>Planctomycetota</taxon>
        <taxon>Planctomycetia</taxon>
        <taxon>Pirellulales</taxon>
        <taxon>Lacipirellulaceae</taxon>
        <taxon>Posidoniimonas</taxon>
    </lineage>
</organism>
<name>A0A5C5ZD71_9BACT</name>
<protein>
    <submittedName>
        <fullName evidence="2">Uncharacterized protein</fullName>
    </submittedName>
</protein>
<reference evidence="2 3" key="1">
    <citation type="submission" date="2019-02" db="EMBL/GenBank/DDBJ databases">
        <title>Deep-cultivation of Planctomycetes and their phenomic and genomic characterization uncovers novel biology.</title>
        <authorList>
            <person name="Wiegand S."/>
            <person name="Jogler M."/>
            <person name="Boedeker C."/>
            <person name="Pinto D."/>
            <person name="Vollmers J."/>
            <person name="Rivas-Marin E."/>
            <person name="Kohn T."/>
            <person name="Peeters S.H."/>
            <person name="Heuer A."/>
            <person name="Rast P."/>
            <person name="Oberbeckmann S."/>
            <person name="Bunk B."/>
            <person name="Jeske O."/>
            <person name="Meyerdierks A."/>
            <person name="Storesund J.E."/>
            <person name="Kallscheuer N."/>
            <person name="Luecker S."/>
            <person name="Lage O.M."/>
            <person name="Pohl T."/>
            <person name="Merkel B.J."/>
            <person name="Hornburger P."/>
            <person name="Mueller R.-W."/>
            <person name="Bruemmer F."/>
            <person name="Labrenz M."/>
            <person name="Spormann A.M."/>
            <person name="Op Den Camp H."/>
            <person name="Overmann J."/>
            <person name="Amann R."/>
            <person name="Jetten M.S.M."/>
            <person name="Mascher T."/>
            <person name="Medema M.H."/>
            <person name="Devos D.P."/>
            <person name="Kaster A.-K."/>
            <person name="Ovreas L."/>
            <person name="Rohde M."/>
            <person name="Galperin M.Y."/>
            <person name="Jogler C."/>
        </authorList>
    </citation>
    <scope>NUCLEOTIDE SEQUENCE [LARGE SCALE GENOMIC DNA]</scope>
    <source>
        <strain evidence="2 3">Pla123a</strain>
    </source>
</reference>
<dbReference type="EMBL" id="SJPO01000001">
    <property type="protein sequence ID" value="TWT85359.1"/>
    <property type="molecule type" value="Genomic_DNA"/>
</dbReference>
<dbReference type="InterPro" id="IPR010916">
    <property type="entry name" value="TonB_box_CS"/>
</dbReference>
<dbReference type="RefSeq" id="WP_146583628.1">
    <property type="nucleotide sequence ID" value="NZ_SJPO01000001.1"/>
</dbReference>
<proteinExistence type="predicted"/>
<comment type="caution">
    <text evidence="2">The sequence shown here is derived from an EMBL/GenBank/DDBJ whole genome shotgun (WGS) entry which is preliminary data.</text>
</comment>
<dbReference type="Proteomes" id="UP000318478">
    <property type="component" value="Unassembled WGS sequence"/>
</dbReference>
<dbReference type="AlphaFoldDB" id="A0A5C5ZD71"/>
<feature type="region of interest" description="Disordered" evidence="1">
    <location>
        <begin position="92"/>
        <end position="115"/>
    </location>
</feature>